<evidence type="ECO:0000256" key="1">
    <source>
        <dbReference type="ARBA" id="ARBA00004141"/>
    </source>
</evidence>
<dbReference type="KEGG" id="ptm:GSPATT00037393001"/>
<dbReference type="GO" id="GO:0006612">
    <property type="term" value="P:protein targeting to membrane"/>
    <property type="evidence" value="ECO:0000318"/>
    <property type="project" value="GO_Central"/>
</dbReference>
<dbReference type="Pfam" id="PF01529">
    <property type="entry name" value="DHHC"/>
    <property type="match status" value="1"/>
</dbReference>
<dbReference type="GO" id="GO:0016020">
    <property type="term" value="C:membrane"/>
    <property type="evidence" value="ECO:0007669"/>
    <property type="project" value="UniProtKB-SubCell"/>
</dbReference>
<comment type="catalytic activity">
    <reaction evidence="7">
        <text>L-cysteinyl-[protein] + hexadecanoyl-CoA = S-hexadecanoyl-L-cysteinyl-[protein] + CoA</text>
        <dbReference type="Rhea" id="RHEA:36683"/>
        <dbReference type="Rhea" id="RHEA-COMP:10131"/>
        <dbReference type="Rhea" id="RHEA-COMP:11032"/>
        <dbReference type="ChEBI" id="CHEBI:29950"/>
        <dbReference type="ChEBI" id="CHEBI:57287"/>
        <dbReference type="ChEBI" id="CHEBI:57379"/>
        <dbReference type="ChEBI" id="CHEBI:74151"/>
        <dbReference type="EC" id="2.3.1.225"/>
    </reaction>
</comment>
<sequence>MKYYKQGQLLCYIGTWMPFVILVTIFLFFYGVYMQTYLLPRIRSEYIEKPVVEINTYLIQLVHINDYVFSNSTVVITVLLHTILSSNNIAWESTQGMAEQREHDQFSQEKDHRHQHPSLQKQMMNNDSRLELIDKSGHRFCKNCQAFKPKRCHHCRQCKTCWLKMDHHCQWLNNCIGYNNYKMFINLLGYSWLLISFIMLTYSRCYYDTLYSYSSDSKLFLVSFTFLYCCFLWILLTAFTFFHLWAIKSNITTLEYCENKPRQPVQKSALENIVEVFGINPLIWFLPIQPNTKPILD</sequence>
<dbReference type="InterPro" id="IPR039859">
    <property type="entry name" value="PFA4/ZDH16/20/ERF2-like"/>
</dbReference>
<dbReference type="PANTHER" id="PTHR22883">
    <property type="entry name" value="ZINC FINGER DHHC DOMAIN CONTAINING PROTEIN"/>
    <property type="match status" value="1"/>
</dbReference>
<dbReference type="EC" id="2.3.1.225" evidence="7"/>
<comment type="similarity">
    <text evidence="7">Belongs to the DHHC palmitoyltransferase family.</text>
</comment>
<dbReference type="HOGENOM" id="CLU_861830_0_0_1"/>
<dbReference type="PANTHER" id="PTHR22883:SF147">
    <property type="entry name" value="PALMITOYLTRANSFERASE"/>
    <property type="match status" value="1"/>
</dbReference>
<dbReference type="RefSeq" id="XP_001436005.1">
    <property type="nucleotide sequence ID" value="XM_001435968.2"/>
</dbReference>
<name>A0CCU1_PARTE</name>
<evidence type="ECO:0000256" key="6">
    <source>
        <dbReference type="ARBA" id="ARBA00023315"/>
    </source>
</evidence>
<dbReference type="GO" id="GO:0005794">
    <property type="term" value="C:Golgi apparatus"/>
    <property type="evidence" value="ECO:0000318"/>
    <property type="project" value="GO_Central"/>
</dbReference>
<keyword evidence="4 7" id="KW-1133">Transmembrane helix</keyword>
<organism evidence="9 10">
    <name type="scientific">Paramecium tetraurelia</name>
    <dbReference type="NCBI Taxonomy" id="5888"/>
    <lineage>
        <taxon>Eukaryota</taxon>
        <taxon>Sar</taxon>
        <taxon>Alveolata</taxon>
        <taxon>Ciliophora</taxon>
        <taxon>Intramacronucleata</taxon>
        <taxon>Oligohymenophorea</taxon>
        <taxon>Peniculida</taxon>
        <taxon>Parameciidae</taxon>
        <taxon>Paramecium</taxon>
    </lineage>
</organism>
<keyword evidence="10" id="KW-1185">Reference proteome</keyword>
<evidence type="ECO:0000256" key="7">
    <source>
        <dbReference type="RuleBase" id="RU079119"/>
    </source>
</evidence>
<reference evidence="9 10" key="1">
    <citation type="journal article" date="2006" name="Nature">
        <title>Global trends of whole-genome duplications revealed by the ciliate Paramecium tetraurelia.</title>
        <authorList>
            <consortium name="Genoscope"/>
            <person name="Aury J.-M."/>
            <person name="Jaillon O."/>
            <person name="Duret L."/>
            <person name="Noel B."/>
            <person name="Jubin C."/>
            <person name="Porcel B.M."/>
            <person name="Segurens B."/>
            <person name="Daubin V."/>
            <person name="Anthouard V."/>
            <person name="Aiach N."/>
            <person name="Arnaiz O."/>
            <person name="Billaut A."/>
            <person name="Beisson J."/>
            <person name="Blanc I."/>
            <person name="Bouhouche K."/>
            <person name="Camara F."/>
            <person name="Duharcourt S."/>
            <person name="Guigo R."/>
            <person name="Gogendeau D."/>
            <person name="Katinka M."/>
            <person name="Keller A.-M."/>
            <person name="Kissmehl R."/>
            <person name="Klotz C."/>
            <person name="Koll F."/>
            <person name="Le Moue A."/>
            <person name="Lepere C."/>
            <person name="Malinsky S."/>
            <person name="Nowacki M."/>
            <person name="Nowak J.K."/>
            <person name="Plattner H."/>
            <person name="Poulain J."/>
            <person name="Ruiz F."/>
            <person name="Serrano V."/>
            <person name="Zagulski M."/>
            <person name="Dessen P."/>
            <person name="Betermier M."/>
            <person name="Weissenbach J."/>
            <person name="Scarpelli C."/>
            <person name="Schachter V."/>
            <person name="Sperling L."/>
            <person name="Meyer E."/>
            <person name="Cohen J."/>
            <person name="Wincker P."/>
        </authorList>
    </citation>
    <scope>NUCLEOTIDE SEQUENCE [LARGE SCALE GENOMIC DNA]</scope>
    <source>
        <strain evidence="9 10">Stock d4-2</strain>
    </source>
</reference>
<dbReference type="InParanoid" id="A0CCU1"/>
<keyword evidence="3 7" id="KW-0812">Transmembrane</keyword>
<dbReference type="OMA" id="TAFTFFH"/>
<feature type="transmembrane region" description="Helical" evidence="7">
    <location>
        <begin position="219"/>
        <end position="245"/>
    </location>
</feature>
<feature type="domain" description="Palmitoyltransferase DHHC" evidence="8">
    <location>
        <begin position="136"/>
        <end position="259"/>
    </location>
</feature>
<dbReference type="GeneID" id="5021790"/>
<evidence type="ECO:0000313" key="10">
    <source>
        <dbReference type="Proteomes" id="UP000000600"/>
    </source>
</evidence>
<proteinExistence type="inferred from homology"/>
<dbReference type="eggNOG" id="KOG1315">
    <property type="taxonomic scope" value="Eukaryota"/>
</dbReference>
<keyword evidence="5 7" id="KW-0472">Membrane</keyword>
<feature type="transmembrane region" description="Helical" evidence="7">
    <location>
        <begin position="187"/>
        <end position="207"/>
    </location>
</feature>
<comment type="subcellular location">
    <subcellularLocation>
        <location evidence="1">Membrane</location>
        <topology evidence="1">Multi-pass membrane protein</topology>
    </subcellularLocation>
</comment>
<keyword evidence="2 7" id="KW-0808">Transferase</keyword>
<dbReference type="GO" id="GO:0019706">
    <property type="term" value="F:protein-cysteine S-palmitoyltransferase activity"/>
    <property type="evidence" value="ECO:0000318"/>
    <property type="project" value="GO_Central"/>
</dbReference>
<dbReference type="Proteomes" id="UP000000600">
    <property type="component" value="Unassembled WGS sequence"/>
</dbReference>
<dbReference type="FunCoup" id="A0CCU1">
    <property type="interactions" value="14"/>
</dbReference>
<gene>
    <name evidence="9" type="ORF">GSPATT00037393001</name>
</gene>
<evidence type="ECO:0000313" key="9">
    <source>
        <dbReference type="EMBL" id="CAK68608.1"/>
    </source>
</evidence>
<feature type="transmembrane region" description="Helical" evidence="7">
    <location>
        <begin position="9"/>
        <end position="33"/>
    </location>
</feature>
<evidence type="ECO:0000259" key="8">
    <source>
        <dbReference type="Pfam" id="PF01529"/>
    </source>
</evidence>
<keyword evidence="6 7" id="KW-0012">Acyltransferase</keyword>
<evidence type="ECO:0000256" key="5">
    <source>
        <dbReference type="ARBA" id="ARBA00023136"/>
    </source>
</evidence>
<dbReference type="PROSITE" id="PS50216">
    <property type="entry name" value="DHHC"/>
    <property type="match status" value="1"/>
</dbReference>
<dbReference type="InterPro" id="IPR001594">
    <property type="entry name" value="Palmitoyltrfase_DHHC"/>
</dbReference>
<dbReference type="AlphaFoldDB" id="A0CCU1"/>
<evidence type="ECO:0000256" key="4">
    <source>
        <dbReference type="ARBA" id="ARBA00022989"/>
    </source>
</evidence>
<dbReference type="GO" id="GO:0005783">
    <property type="term" value="C:endoplasmic reticulum"/>
    <property type="evidence" value="ECO:0000318"/>
    <property type="project" value="GO_Central"/>
</dbReference>
<comment type="domain">
    <text evidence="7">The DHHC domain is required for palmitoyltransferase activity.</text>
</comment>
<dbReference type="STRING" id="5888.A0CCU1"/>
<evidence type="ECO:0000256" key="3">
    <source>
        <dbReference type="ARBA" id="ARBA00022692"/>
    </source>
</evidence>
<dbReference type="EMBL" id="CT868061">
    <property type="protein sequence ID" value="CAK68608.1"/>
    <property type="molecule type" value="Genomic_DNA"/>
</dbReference>
<protein>
    <recommendedName>
        <fullName evidence="7">Palmitoyltransferase</fullName>
        <ecNumber evidence="7">2.3.1.225</ecNumber>
    </recommendedName>
</protein>
<accession>A0CCU1</accession>
<dbReference type="OrthoDB" id="298126at2759"/>
<evidence type="ECO:0000256" key="2">
    <source>
        <dbReference type="ARBA" id="ARBA00022679"/>
    </source>
</evidence>